<dbReference type="RefSeq" id="WP_272470883.1">
    <property type="nucleotide sequence ID" value="NZ_JAMRYU010000054.1"/>
</dbReference>
<organism evidence="1 2">
    <name type="scientific">Clostridium tertium</name>
    <dbReference type="NCBI Taxonomy" id="1559"/>
    <lineage>
        <taxon>Bacteria</taxon>
        <taxon>Bacillati</taxon>
        <taxon>Bacillota</taxon>
        <taxon>Clostridia</taxon>
        <taxon>Eubacteriales</taxon>
        <taxon>Clostridiaceae</taxon>
        <taxon>Clostridium</taxon>
    </lineage>
</organism>
<name>A0A9X3XR47_9CLOT</name>
<comment type="caution">
    <text evidence="1">The sequence shown here is derived from an EMBL/GenBank/DDBJ whole genome shotgun (WGS) entry which is preliminary data.</text>
</comment>
<gene>
    <name evidence="1" type="ORF">NE398_21110</name>
</gene>
<reference evidence="1" key="1">
    <citation type="submission" date="2022-05" db="EMBL/GenBank/DDBJ databases">
        <title>Draft genome sequence of Clostridium tertium strain CP3 isolated from Peru.</title>
        <authorList>
            <person name="Hurtado R."/>
            <person name="Lima L."/>
            <person name="Sousa T."/>
            <person name="Jaiswal A.K."/>
            <person name="Tiwari S."/>
            <person name="Maturrano L."/>
            <person name="Brenig B."/>
            <person name="Azevedo V."/>
        </authorList>
    </citation>
    <scope>NUCLEOTIDE SEQUENCE</scope>
    <source>
        <strain evidence="1">CP3</strain>
    </source>
</reference>
<sequence>MKAFKILLKILISIINILNEEGFKLYDADNQDWYINNIRYSDEDDRLYFDTRKDK</sequence>
<dbReference type="EMBL" id="JAMRYU010000054">
    <property type="protein sequence ID" value="MDC4242624.1"/>
    <property type="molecule type" value="Genomic_DNA"/>
</dbReference>
<keyword evidence="2" id="KW-1185">Reference proteome</keyword>
<proteinExistence type="predicted"/>
<dbReference type="Proteomes" id="UP001141183">
    <property type="component" value="Unassembled WGS sequence"/>
</dbReference>
<dbReference type="AlphaFoldDB" id="A0A9X3XR47"/>
<accession>A0A9X3XR47</accession>
<evidence type="ECO:0000313" key="1">
    <source>
        <dbReference type="EMBL" id="MDC4242624.1"/>
    </source>
</evidence>
<protein>
    <submittedName>
        <fullName evidence="1">Uncharacterized protein</fullName>
    </submittedName>
</protein>
<evidence type="ECO:0000313" key="2">
    <source>
        <dbReference type="Proteomes" id="UP001141183"/>
    </source>
</evidence>